<dbReference type="Gene3D" id="3.90.550.10">
    <property type="entry name" value="Spore Coat Polysaccharide Biosynthesis Protein SpsA, Chain A"/>
    <property type="match status" value="1"/>
</dbReference>
<feature type="transmembrane region" description="Helical" evidence="4">
    <location>
        <begin position="274"/>
        <end position="292"/>
    </location>
</feature>
<evidence type="ECO:0000313" key="6">
    <source>
        <dbReference type="EMBL" id="MFC3977142.1"/>
    </source>
</evidence>
<feature type="transmembrane region" description="Helical" evidence="4">
    <location>
        <begin position="298"/>
        <end position="318"/>
    </location>
</feature>
<keyword evidence="2 6" id="KW-0328">Glycosyltransferase</keyword>
<comment type="similarity">
    <text evidence="1">Belongs to the glycosyltransferase 2 family.</text>
</comment>
<proteinExistence type="inferred from homology"/>
<dbReference type="InterPro" id="IPR001173">
    <property type="entry name" value="Glyco_trans_2-like"/>
</dbReference>
<dbReference type="PANTHER" id="PTHR43630">
    <property type="entry name" value="POLY-BETA-1,6-N-ACETYL-D-GLUCOSAMINE SYNTHASE"/>
    <property type="match status" value="1"/>
</dbReference>
<feature type="transmembrane region" description="Helical" evidence="4">
    <location>
        <begin position="338"/>
        <end position="358"/>
    </location>
</feature>
<dbReference type="PANTHER" id="PTHR43630:SF1">
    <property type="entry name" value="POLY-BETA-1,6-N-ACETYL-D-GLUCOSAMINE SYNTHASE"/>
    <property type="match status" value="1"/>
</dbReference>
<organism evidence="6 7">
    <name type="scientific">Belliella kenyensis</name>
    <dbReference type="NCBI Taxonomy" id="1472724"/>
    <lineage>
        <taxon>Bacteria</taxon>
        <taxon>Pseudomonadati</taxon>
        <taxon>Bacteroidota</taxon>
        <taxon>Cytophagia</taxon>
        <taxon>Cytophagales</taxon>
        <taxon>Cyclobacteriaceae</taxon>
        <taxon>Belliella</taxon>
    </lineage>
</organism>
<keyword evidence="7" id="KW-1185">Reference proteome</keyword>
<evidence type="ECO:0000256" key="4">
    <source>
        <dbReference type="SAM" id="Phobius"/>
    </source>
</evidence>
<evidence type="ECO:0000313" key="7">
    <source>
        <dbReference type="Proteomes" id="UP001595766"/>
    </source>
</evidence>
<evidence type="ECO:0000256" key="2">
    <source>
        <dbReference type="ARBA" id="ARBA00022676"/>
    </source>
</evidence>
<dbReference type="EC" id="2.4.-.-" evidence="6"/>
<dbReference type="SUPFAM" id="SSF53448">
    <property type="entry name" value="Nucleotide-diphospho-sugar transferases"/>
    <property type="match status" value="1"/>
</dbReference>
<dbReference type="RefSeq" id="WP_241291687.1">
    <property type="nucleotide sequence ID" value="NZ_JAKZGR010000002.1"/>
</dbReference>
<evidence type="ECO:0000259" key="5">
    <source>
        <dbReference type="Pfam" id="PF00535"/>
    </source>
</evidence>
<reference evidence="7" key="1">
    <citation type="journal article" date="2019" name="Int. J. Syst. Evol. Microbiol.">
        <title>The Global Catalogue of Microorganisms (GCM) 10K type strain sequencing project: providing services to taxonomists for standard genome sequencing and annotation.</title>
        <authorList>
            <consortium name="The Broad Institute Genomics Platform"/>
            <consortium name="The Broad Institute Genome Sequencing Center for Infectious Disease"/>
            <person name="Wu L."/>
            <person name="Ma J."/>
        </authorList>
    </citation>
    <scope>NUCLEOTIDE SEQUENCE [LARGE SCALE GENOMIC DNA]</scope>
    <source>
        <strain evidence="7">CECT 8551</strain>
    </source>
</reference>
<dbReference type="EMBL" id="JBHSAV010000053">
    <property type="protein sequence ID" value="MFC3977142.1"/>
    <property type="molecule type" value="Genomic_DNA"/>
</dbReference>
<feature type="transmembrane region" description="Helical" evidence="4">
    <location>
        <begin position="6"/>
        <end position="23"/>
    </location>
</feature>
<keyword evidence="4" id="KW-1133">Transmembrane helix</keyword>
<accession>A0ABV8ELH2</accession>
<keyword evidence="3 6" id="KW-0808">Transferase</keyword>
<sequence>MLTLFLFLGIVYGSFMVMLRLVWGKSKQVDRMQVIDSHVSLLIPFRNEMDNLRLLFDSIERLTIKPMEVIWIDDHSDDGSMVMLADMIKEGKSTYQHILLSADVEGKKAALEKGVKMATGDLIFTTDADCEVPSSWIKSMLIGFIDPKVMLVAGPVMNKPKAGYFDAFQQLDWSSIILVSYTAIQMKSPLMCSGANLAYRKSAFLEVLGYEGNRSLMSGDDEFLLKKIAKRFGSQSIVYQRSNSSLVVTHSHEDWDSMLAQRVRWASKWRGHDFIHGLFSLLPFTFQLYWMATVILPFLYGFYGLFSWVFLWILKVVLEGKMLGNVCSYYDIRLSWKYRLLTSLIHPFYVMIVGIKSIRGRYKWKGRVSF</sequence>
<evidence type="ECO:0000256" key="3">
    <source>
        <dbReference type="ARBA" id="ARBA00022679"/>
    </source>
</evidence>
<gene>
    <name evidence="6" type="ORF">ACFOUP_12200</name>
</gene>
<feature type="domain" description="Glycosyltransferase 2-like" evidence="5">
    <location>
        <begin position="40"/>
        <end position="206"/>
    </location>
</feature>
<dbReference type="Pfam" id="PF00535">
    <property type="entry name" value="Glycos_transf_2"/>
    <property type="match status" value="1"/>
</dbReference>
<evidence type="ECO:0000256" key="1">
    <source>
        <dbReference type="ARBA" id="ARBA00006739"/>
    </source>
</evidence>
<dbReference type="GO" id="GO:0016757">
    <property type="term" value="F:glycosyltransferase activity"/>
    <property type="evidence" value="ECO:0007669"/>
    <property type="project" value="UniProtKB-KW"/>
</dbReference>
<dbReference type="Proteomes" id="UP001595766">
    <property type="component" value="Unassembled WGS sequence"/>
</dbReference>
<dbReference type="InterPro" id="IPR029044">
    <property type="entry name" value="Nucleotide-diphossugar_trans"/>
</dbReference>
<protein>
    <submittedName>
        <fullName evidence="6">Glycosyltransferase</fullName>
        <ecNumber evidence="6">2.4.-.-</ecNumber>
    </submittedName>
</protein>
<name>A0ABV8ELH2_9BACT</name>
<keyword evidence="4" id="KW-0472">Membrane</keyword>
<keyword evidence="4" id="KW-0812">Transmembrane</keyword>
<comment type="caution">
    <text evidence="6">The sequence shown here is derived from an EMBL/GenBank/DDBJ whole genome shotgun (WGS) entry which is preliminary data.</text>
</comment>